<gene>
    <name evidence="1" type="ORF">QFC21_005019</name>
</gene>
<dbReference type="EMBL" id="JASBWT010000018">
    <property type="protein sequence ID" value="KAJ9096749.1"/>
    <property type="molecule type" value="Genomic_DNA"/>
</dbReference>
<comment type="caution">
    <text evidence="1">The sequence shown here is derived from an EMBL/GenBank/DDBJ whole genome shotgun (WGS) entry which is preliminary data.</text>
</comment>
<proteinExistence type="predicted"/>
<dbReference type="Proteomes" id="UP001227268">
    <property type="component" value="Unassembled WGS sequence"/>
</dbReference>
<evidence type="ECO:0000313" key="1">
    <source>
        <dbReference type="EMBL" id="KAJ9096749.1"/>
    </source>
</evidence>
<keyword evidence="2" id="KW-1185">Reference proteome</keyword>
<accession>A0ACC2VCN7</accession>
<organism evidence="1 2">
    <name type="scientific">Naganishia friedmannii</name>
    <dbReference type="NCBI Taxonomy" id="89922"/>
    <lineage>
        <taxon>Eukaryota</taxon>
        <taxon>Fungi</taxon>
        <taxon>Dikarya</taxon>
        <taxon>Basidiomycota</taxon>
        <taxon>Agaricomycotina</taxon>
        <taxon>Tremellomycetes</taxon>
        <taxon>Filobasidiales</taxon>
        <taxon>Filobasidiaceae</taxon>
        <taxon>Naganishia</taxon>
    </lineage>
</organism>
<evidence type="ECO:0000313" key="2">
    <source>
        <dbReference type="Proteomes" id="UP001227268"/>
    </source>
</evidence>
<name>A0ACC2VCN7_9TREE</name>
<sequence>MSNALIRSNYRTMLTHLVRLPDMEMQLQDGSVKGVSESGSGGKDAIRANRYTAQIRREIRRLESISYYLSTRQVASSPSQNGSNFNNPVPSSADRSTREERKFALKAYERMVDATYARTGKRRWEVLEVRSPNQVSWHSLAILIRVEKKALYPTSIRVPSVPPFREQHQKQYHQPRIPASPPAIPAYLRPLEKTVNLTVQAHREKKLKEIYGSDAYKEAIAVRREWKRWSKFMKGVAVPLPGGLLQTLQGEDIPPAQGSILRLIRYVSSYADASTPPPESQDSATTSVNGHMSKIPRPIRRIHHRMATRVPVLPVLQDLESLSGTRGRGKSAALTGMKGWVPPPALEDDCRWIPGAQ</sequence>
<reference evidence="1" key="1">
    <citation type="submission" date="2023-04" db="EMBL/GenBank/DDBJ databases">
        <title>Draft Genome sequencing of Naganishia species isolated from polar environments using Oxford Nanopore Technology.</title>
        <authorList>
            <person name="Leo P."/>
            <person name="Venkateswaran K."/>
        </authorList>
    </citation>
    <scope>NUCLEOTIDE SEQUENCE</scope>
    <source>
        <strain evidence="1">MNA-CCFEE 5423</strain>
    </source>
</reference>
<protein>
    <submittedName>
        <fullName evidence="1">Uncharacterized protein</fullName>
    </submittedName>
</protein>